<accession>A0A814QQV7</accession>
<dbReference type="Pfam" id="PF09790">
    <property type="entry name" value="Hyccin"/>
    <property type="match status" value="1"/>
</dbReference>
<evidence type="ECO:0000256" key="3">
    <source>
        <dbReference type="ARBA" id="ARBA00022475"/>
    </source>
</evidence>
<dbReference type="GO" id="GO:0046854">
    <property type="term" value="P:phosphatidylinositol phosphate biosynthetic process"/>
    <property type="evidence" value="ECO:0007669"/>
    <property type="project" value="TreeGrafter"/>
</dbReference>
<dbReference type="EMBL" id="CAJNOL010000579">
    <property type="protein sequence ID" value="CAF1123637.1"/>
    <property type="molecule type" value="Genomic_DNA"/>
</dbReference>
<dbReference type="GO" id="GO:0005886">
    <property type="term" value="C:plasma membrane"/>
    <property type="evidence" value="ECO:0007669"/>
    <property type="project" value="UniProtKB-SubCell"/>
</dbReference>
<evidence type="ECO:0000256" key="1">
    <source>
        <dbReference type="ARBA" id="ARBA00004236"/>
    </source>
</evidence>
<protein>
    <submittedName>
        <fullName evidence="9">Uncharacterized protein</fullName>
    </submittedName>
</protein>
<evidence type="ECO:0000256" key="5">
    <source>
        <dbReference type="ARBA" id="ARBA00023136"/>
    </source>
</evidence>
<dbReference type="Proteomes" id="UP000663854">
    <property type="component" value="Unassembled WGS sequence"/>
</dbReference>
<evidence type="ECO:0000313" key="8">
    <source>
        <dbReference type="EMBL" id="CAF0934257.1"/>
    </source>
</evidence>
<feature type="compositionally biased region" description="Low complexity" evidence="7">
    <location>
        <begin position="432"/>
        <end position="443"/>
    </location>
</feature>
<gene>
    <name evidence="9" type="ORF">JXQ802_LOCUS20341</name>
    <name evidence="8" type="ORF">PYM288_LOCUS11222</name>
</gene>
<evidence type="ECO:0000313" key="9">
    <source>
        <dbReference type="EMBL" id="CAF1123637.1"/>
    </source>
</evidence>
<evidence type="ECO:0000256" key="2">
    <source>
        <dbReference type="ARBA" id="ARBA00004514"/>
    </source>
</evidence>
<dbReference type="PANTHER" id="PTHR31220">
    <property type="entry name" value="HYCCIN RELATED"/>
    <property type="match status" value="1"/>
</dbReference>
<organism evidence="9 10">
    <name type="scientific">Rotaria sordida</name>
    <dbReference type="NCBI Taxonomy" id="392033"/>
    <lineage>
        <taxon>Eukaryota</taxon>
        <taxon>Metazoa</taxon>
        <taxon>Spiralia</taxon>
        <taxon>Gnathifera</taxon>
        <taxon>Rotifera</taxon>
        <taxon>Eurotatoria</taxon>
        <taxon>Bdelloidea</taxon>
        <taxon>Philodinida</taxon>
        <taxon>Philodinidae</taxon>
        <taxon>Rotaria</taxon>
    </lineage>
</organism>
<keyword evidence="5" id="KW-0472">Membrane</keyword>
<keyword evidence="10" id="KW-1185">Reference proteome</keyword>
<comment type="subcellular location">
    <subcellularLocation>
        <location evidence="1">Cell membrane</location>
    </subcellularLocation>
    <subcellularLocation>
        <location evidence="2">Cytoplasm</location>
        <location evidence="2">Cytosol</location>
    </subcellularLocation>
</comment>
<dbReference type="AlphaFoldDB" id="A0A814QQV7"/>
<sequence>MTTTSQTSDSLYSKESFTNDFTEIDDWLVLFKDEKASSTFNYNSKLNAEIHLAITTDPSEYASSLCDHLFTLYRDVQHRPFVLQFLPSFVTAYYDILHHPKSVDTTTEDVWSTIDTFLVALYNLSVLDDGHNEKIHEFRIPNLTSPSIYHTPNPDYYAPTPLTQHAISKHEKKREVIRLHSFTPFDSINATTSGATTRKGGSRNLDYIEQIVWLLLIQYGSYVSYMDIYSRRSYFEMSKKLLGQGFSFDEDISNKEKNSILPPNGRRIRLSSRILSEILGTLFYFKANSSDKEAFECMRLLRQRAEYEMYADVILMTESMSYLHEFDNHHFEQQDPMGIEIELPPTIDMVKQKRTATTTRSIKNRQRSHKHHHEIQPAIIENDLPNDTIEHLTFVPAPSDATPTALIPPINHTNKSLFEILDENTPTSEYLRSTSRRTSTTSSLNEHNEKKSFDDNQDVTSSMLTNISSSIGLAASSSSPSSIRHYKPLSLTSTQTYFKTIQQQQQQQRVSSPNIQNVQTIIHDNIDNASIRPRTSSMRHGEKKDVVATVRFMGTDQNGTNVKETYL</sequence>
<feature type="region of interest" description="Disordered" evidence="7">
    <location>
        <begin position="428"/>
        <end position="457"/>
    </location>
</feature>
<keyword evidence="4" id="KW-0963">Cytoplasm</keyword>
<comment type="similarity">
    <text evidence="6">Belongs to the Hyccin family.</text>
</comment>
<evidence type="ECO:0000313" key="10">
    <source>
        <dbReference type="Proteomes" id="UP000663870"/>
    </source>
</evidence>
<comment type="caution">
    <text evidence="9">The sequence shown here is derived from an EMBL/GenBank/DDBJ whole genome shotgun (WGS) entry which is preliminary data.</text>
</comment>
<reference evidence="9" key="1">
    <citation type="submission" date="2021-02" db="EMBL/GenBank/DDBJ databases">
        <authorList>
            <person name="Nowell W R."/>
        </authorList>
    </citation>
    <scope>NUCLEOTIDE SEQUENCE</scope>
</reference>
<dbReference type="EMBL" id="CAJNOH010000186">
    <property type="protein sequence ID" value="CAF0934257.1"/>
    <property type="molecule type" value="Genomic_DNA"/>
</dbReference>
<proteinExistence type="inferred from homology"/>
<evidence type="ECO:0000256" key="4">
    <source>
        <dbReference type="ARBA" id="ARBA00022490"/>
    </source>
</evidence>
<evidence type="ECO:0000256" key="6">
    <source>
        <dbReference type="ARBA" id="ARBA00034482"/>
    </source>
</evidence>
<keyword evidence="3" id="KW-1003">Cell membrane</keyword>
<name>A0A814QQV7_9BILA</name>
<evidence type="ECO:0000256" key="7">
    <source>
        <dbReference type="SAM" id="MobiDB-lite"/>
    </source>
</evidence>
<dbReference type="GO" id="GO:0072659">
    <property type="term" value="P:protein localization to plasma membrane"/>
    <property type="evidence" value="ECO:0007669"/>
    <property type="project" value="TreeGrafter"/>
</dbReference>
<dbReference type="GO" id="GO:0005829">
    <property type="term" value="C:cytosol"/>
    <property type="evidence" value="ECO:0007669"/>
    <property type="project" value="UniProtKB-SubCell"/>
</dbReference>
<dbReference type="PANTHER" id="PTHR31220:SF1">
    <property type="entry name" value="GH21176P"/>
    <property type="match status" value="1"/>
</dbReference>
<dbReference type="Proteomes" id="UP000663870">
    <property type="component" value="Unassembled WGS sequence"/>
</dbReference>
<dbReference type="InterPro" id="IPR018619">
    <property type="entry name" value="Hyccin"/>
</dbReference>